<dbReference type="InterPro" id="IPR018586">
    <property type="entry name" value="Brinker_DNA-bd"/>
</dbReference>
<dbReference type="Pfam" id="PF03221">
    <property type="entry name" value="HTH_Tnp_Tc5"/>
    <property type="match status" value="1"/>
</dbReference>
<dbReference type="GO" id="GO:0003677">
    <property type="term" value="F:DNA binding"/>
    <property type="evidence" value="ECO:0007669"/>
    <property type="project" value="UniProtKB-KW"/>
</dbReference>
<evidence type="ECO:0000313" key="3">
    <source>
        <dbReference type="EnsemblMetazoa" id="Aqu2.1.29553_001"/>
    </source>
</evidence>
<dbReference type="InterPro" id="IPR009057">
    <property type="entry name" value="Homeodomain-like_sf"/>
</dbReference>
<dbReference type="Pfam" id="PF09607">
    <property type="entry name" value="BrkDBD"/>
    <property type="match status" value="1"/>
</dbReference>
<dbReference type="PANTHER" id="PTHR19303">
    <property type="entry name" value="TRANSPOSON"/>
    <property type="match status" value="1"/>
</dbReference>
<dbReference type="EnsemblMetazoa" id="Aqu2.1.29553_001">
    <property type="protein sequence ID" value="Aqu2.1.29553_001"/>
    <property type="gene ID" value="Aqu2.1.29553"/>
</dbReference>
<dbReference type="PROSITE" id="PS51253">
    <property type="entry name" value="HTH_CENPB"/>
    <property type="match status" value="1"/>
</dbReference>
<accession>A0A1X7UP65</accession>
<dbReference type="OMA" id="HEYLLCH"/>
<dbReference type="Pfam" id="PF03184">
    <property type="entry name" value="DDE_1"/>
    <property type="match status" value="1"/>
</dbReference>
<sequence>MASSEIRRYRSFTISFKLKAVDVAEKTNKSNAAKEFNVDVKRIREWCKQKDQLLAKVSIKQSKKKHLSGAGRKPLNADMEDVLLEWITDLRSHNLRVSRRMIMDHARLTFSQSSPGFKASRGWLQKFMKRQGLSLRRKTTVCQSTPEDYIPKLISFILYMRKLQVTHNYSKQSIFAMDETACWFDMMSDTTVAETGSRAVSIKTTGHEKDHFTVVLTARADGKKMKPFVVFKGKGTRLMKQLDKIPGVIVRFSTNGWLNDTLTSDYLESVIGCLSFDKRLLVWDAYKCHTSDETRNKCAQMKLHTAIVPAGCTRFIQGADVVWNSTFKSHLRQYYDLWLADSSKHEYTKGGNLKSPSRSLLC</sequence>
<dbReference type="Gene3D" id="1.10.10.60">
    <property type="entry name" value="Homeodomain-like"/>
    <property type="match status" value="2"/>
</dbReference>
<evidence type="ECO:0000259" key="2">
    <source>
        <dbReference type="PROSITE" id="PS51253"/>
    </source>
</evidence>
<proteinExistence type="predicted"/>
<dbReference type="OrthoDB" id="10060239at2759"/>
<keyword evidence="1" id="KW-0238">DNA-binding</keyword>
<dbReference type="InterPro" id="IPR050863">
    <property type="entry name" value="CenT-Element_Derived"/>
</dbReference>
<dbReference type="AlphaFoldDB" id="A0A1X7UP65"/>
<dbReference type="eggNOG" id="KOG3105">
    <property type="taxonomic scope" value="Eukaryota"/>
</dbReference>
<feature type="domain" description="HTH CENPB-type" evidence="2">
    <location>
        <begin position="67"/>
        <end position="137"/>
    </location>
</feature>
<organism evidence="3">
    <name type="scientific">Amphimedon queenslandica</name>
    <name type="common">Sponge</name>
    <dbReference type="NCBI Taxonomy" id="400682"/>
    <lineage>
        <taxon>Eukaryota</taxon>
        <taxon>Metazoa</taxon>
        <taxon>Porifera</taxon>
        <taxon>Demospongiae</taxon>
        <taxon>Heteroscleromorpha</taxon>
        <taxon>Haplosclerida</taxon>
        <taxon>Niphatidae</taxon>
        <taxon>Amphimedon</taxon>
    </lineage>
</organism>
<dbReference type="InterPro" id="IPR004875">
    <property type="entry name" value="DDE_SF_endonuclease_dom"/>
</dbReference>
<reference evidence="3" key="1">
    <citation type="submission" date="2017-05" db="UniProtKB">
        <authorList>
            <consortium name="EnsemblMetazoa"/>
        </authorList>
    </citation>
    <scope>IDENTIFICATION</scope>
</reference>
<name>A0A1X7UP65_AMPQE</name>
<protein>
    <recommendedName>
        <fullName evidence="2">HTH CENPB-type domain-containing protein</fullName>
    </recommendedName>
</protein>
<dbReference type="GO" id="GO:0005634">
    <property type="term" value="C:nucleus"/>
    <property type="evidence" value="ECO:0007669"/>
    <property type="project" value="TreeGrafter"/>
</dbReference>
<dbReference type="SMART" id="SM00674">
    <property type="entry name" value="CENPB"/>
    <property type="match status" value="1"/>
</dbReference>
<dbReference type="InParanoid" id="A0A1X7UP65"/>
<dbReference type="InterPro" id="IPR006600">
    <property type="entry name" value="HTH_CenpB_DNA-bd_dom"/>
</dbReference>
<evidence type="ECO:0000256" key="1">
    <source>
        <dbReference type="ARBA" id="ARBA00023125"/>
    </source>
</evidence>
<dbReference type="SUPFAM" id="SSF46689">
    <property type="entry name" value="Homeodomain-like"/>
    <property type="match status" value="2"/>
</dbReference>